<protein>
    <submittedName>
        <fullName evidence="1">Uncharacterized protein</fullName>
    </submittedName>
</protein>
<organism evidence="1 2">
    <name type="scientific">Bradyrhizobium elkanii</name>
    <dbReference type="NCBI Taxonomy" id="29448"/>
    <lineage>
        <taxon>Bacteria</taxon>
        <taxon>Pseudomonadati</taxon>
        <taxon>Pseudomonadota</taxon>
        <taxon>Alphaproteobacteria</taxon>
        <taxon>Hyphomicrobiales</taxon>
        <taxon>Nitrobacteraceae</taxon>
        <taxon>Bradyrhizobium</taxon>
    </lineage>
</organism>
<dbReference type="RefSeq" id="WP_137480062.1">
    <property type="nucleotide sequence ID" value="NZ_SZZP01000013.1"/>
</dbReference>
<accession>A0A4V6CYJ6</accession>
<dbReference type="AlphaFoldDB" id="A0A4V6CYJ6"/>
<dbReference type="Proteomes" id="UP000305095">
    <property type="component" value="Unassembled WGS sequence"/>
</dbReference>
<name>A0A4V6CYJ6_BRAEL</name>
<comment type="caution">
    <text evidence="1">The sequence shown here is derived from an EMBL/GenBank/DDBJ whole genome shotgun (WGS) entry which is preliminary data.</text>
</comment>
<proteinExistence type="predicted"/>
<reference evidence="1 2" key="1">
    <citation type="submission" date="2019-05" db="EMBL/GenBank/DDBJ databases">
        <title>Draft Genome of Bradyrhizobium elkanii strain SEMIA 938, Used in Commercial Inoculants for Lupinus spp. in Brazil.</title>
        <authorList>
            <person name="Hungria M."/>
            <person name="Delamuta J.R.M."/>
            <person name="Ribeiro R.A."/>
            <person name="Nogueira M.A."/>
        </authorList>
    </citation>
    <scope>NUCLEOTIDE SEQUENCE [LARGE SCALE GENOMIC DNA]</scope>
    <source>
        <strain evidence="1 2">Semia 938</strain>
    </source>
</reference>
<sequence length="87" mass="9851">MSYGTTKLESNKYGQTDLIIQNAGRLDQLGLPMAVRFDLSTANWLPWVHEFFQPPEHSLYVVAGPLTGHEIVRLRARLAKRGFIQAL</sequence>
<evidence type="ECO:0000313" key="2">
    <source>
        <dbReference type="Proteomes" id="UP000305095"/>
    </source>
</evidence>
<evidence type="ECO:0000313" key="1">
    <source>
        <dbReference type="EMBL" id="TKV79265.1"/>
    </source>
</evidence>
<gene>
    <name evidence="1" type="ORF">FDV58_21750</name>
</gene>
<dbReference type="EMBL" id="SZZP01000013">
    <property type="protein sequence ID" value="TKV79265.1"/>
    <property type="molecule type" value="Genomic_DNA"/>
</dbReference>